<feature type="compositionally biased region" description="Basic and acidic residues" evidence="2">
    <location>
        <begin position="134"/>
        <end position="147"/>
    </location>
</feature>
<evidence type="ECO:0000256" key="2">
    <source>
        <dbReference type="SAM" id="MobiDB-lite"/>
    </source>
</evidence>
<dbReference type="Proteomes" id="UP000007799">
    <property type="component" value="Unassembled WGS sequence"/>
</dbReference>
<feature type="domain" description="RING-type" evidence="3">
    <location>
        <begin position="9"/>
        <end position="57"/>
    </location>
</feature>
<dbReference type="InParanoid" id="F2UCX2"/>
<organism evidence="5">
    <name type="scientific">Salpingoeca rosetta (strain ATCC 50818 / BSB-021)</name>
    <dbReference type="NCBI Taxonomy" id="946362"/>
    <lineage>
        <taxon>Eukaryota</taxon>
        <taxon>Choanoflagellata</taxon>
        <taxon>Craspedida</taxon>
        <taxon>Salpingoecidae</taxon>
        <taxon>Salpingoeca</taxon>
    </lineage>
</organism>
<keyword evidence="1" id="KW-0863">Zinc-finger</keyword>
<keyword evidence="5" id="KW-1185">Reference proteome</keyword>
<sequence length="147" mass="16528">MATSRTSRCHKCRKANTSETARRRSTHCSHKICDLCFQHEMWTASTTQRALLCPVCSVPIVDSDEAATTEASQRKQLDNMIDSAQAPDFATCMAEHQLHQLGDNNVYCRKCEELIRRVELASREQHGSWQDGTSEVKTEGRAGCKDP</sequence>
<dbReference type="AlphaFoldDB" id="F2UCX2"/>
<evidence type="ECO:0000313" key="4">
    <source>
        <dbReference type="EMBL" id="EGD74467.1"/>
    </source>
</evidence>
<proteinExistence type="predicted"/>
<keyword evidence="1" id="KW-0862">Zinc</keyword>
<dbReference type="GeneID" id="16073295"/>
<keyword evidence="1" id="KW-0479">Metal-binding</keyword>
<reference evidence="4" key="1">
    <citation type="submission" date="2009-08" db="EMBL/GenBank/DDBJ databases">
        <title>Annotation of Salpingoeca rosetta.</title>
        <authorList>
            <consortium name="The Broad Institute Genome Sequencing Platform"/>
            <person name="Russ C."/>
            <person name="Cuomo C."/>
            <person name="Burger G."/>
            <person name="Gray M.W."/>
            <person name="Holland P.W.H."/>
            <person name="King N."/>
            <person name="Lang F.B.F."/>
            <person name="Roger A.J."/>
            <person name="Ruiz-Trillo I."/>
            <person name="Young S.K."/>
            <person name="Zeng Q."/>
            <person name="Gargeya S."/>
            <person name="Alvarado L."/>
            <person name="Berlin A."/>
            <person name="Chapman S.B."/>
            <person name="Chen Z."/>
            <person name="Freedman E."/>
            <person name="Gellesch M."/>
            <person name="Goldberg J."/>
            <person name="Griggs A."/>
            <person name="Gujja S."/>
            <person name="Heilman E."/>
            <person name="Heiman D."/>
            <person name="Howarth C."/>
            <person name="Mehta T."/>
            <person name="Neiman D."/>
            <person name="Pearson M."/>
            <person name="Roberts A."/>
            <person name="Saif S."/>
            <person name="Shea T."/>
            <person name="Shenoy N."/>
            <person name="Sisk P."/>
            <person name="Stolte C."/>
            <person name="Sykes S."/>
            <person name="White J."/>
            <person name="Yandava C."/>
            <person name="Haas B."/>
            <person name="Nusbaum C."/>
            <person name="Birren B."/>
        </authorList>
    </citation>
    <scope>NUCLEOTIDE SEQUENCE [LARGE SCALE GENOMIC DNA]</scope>
    <source>
        <strain evidence="4">ATCC 50818</strain>
    </source>
</reference>
<dbReference type="GO" id="GO:0008270">
    <property type="term" value="F:zinc ion binding"/>
    <property type="evidence" value="ECO:0007669"/>
    <property type="project" value="UniProtKB-KW"/>
</dbReference>
<gene>
    <name evidence="4" type="ORF">PTSG_05831</name>
</gene>
<evidence type="ECO:0000256" key="1">
    <source>
        <dbReference type="PROSITE-ProRule" id="PRU00175"/>
    </source>
</evidence>
<dbReference type="KEGG" id="sre:PTSG_05831"/>
<protein>
    <recommendedName>
        <fullName evidence="3">RING-type domain-containing protein</fullName>
    </recommendedName>
</protein>
<feature type="region of interest" description="Disordered" evidence="2">
    <location>
        <begin position="122"/>
        <end position="147"/>
    </location>
</feature>
<name>F2UCX2_SALR5</name>
<evidence type="ECO:0000259" key="3">
    <source>
        <dbReference type="PROSITE" id="PS50089"/>
    </source>
</evidence>
<dbReference type="InterPro" id="IPR001841">
    <property type="entry name" value="Znf_RING"/>
</dbReference>
<dbReference type="SUPFAM" id="SSF57850">
    <property type="entry name" value="RING/U-box"/>
    <property type="match status" value="1"/>
</dbReference>
<dbReference type="RefSeq" id="XP_004992724.1">
    <property type="nucleotide sequence ID" value="XM_004992667.1"/>
</dbReference>
<evidence type="ECO:0000313" key="5">
    <source>
        <dbReference type="Proteomes" id="UP000007799"/>
    </source>
</evidence>
<dbReference type="EMBL" id="GL832969">
    <property type="protein sequence ID" value="EGD74467.1"/>
    <property type="molecule type" value="Genomic_DNA"/>
</dbReference>
<dbReference type="PROSITE" id="PS50089">
    <property type="entry name" value="ZF_RING_2"/>
    <property type="match status" value="1"/>
</dbReference>
<accession>F2UCX2</accession>